<organism evidence="4 5">
    <name type="scientific">Halorubrum aidingense JCM 13560</name>
    <dbReference type="NCBI Taxonomy" id="1230454"/>
    <lineage>
        <taxon>Archaea</taxon>
        <taxon>Methanobacteriati</taxon>
        <taxon>Methanobacteriota</taxon>
        <taxon>Stenosarchaea group</taxon>
        <taxon>Halobacteria</taxon>
        <taxon>Halobacteriales</taxon>
        <taxon>Haloferacaceae</taxon>
        <taxon>Halorubrum</taxon>
    </lineage>
</organism>
<dbReference type="PATRIC" id="fig|1230454.4.peg.775"/>
<dbReference type="PANTHER" id="PTHR16026">
    <property type="entry name" value="CARTILAGE ACIDIC PROTEIN 1"/>
    <property type="match status" value="1"/>
</dbReference>
<evidence type="ECO:0000313" key="4">
    <source>
        <dbReference type="EMBL" id="EMA68711.1"/>
    </source>
</evidence>
<accession>M0PF73</accession>
<dbReference type="OrthoDB" id="321240at2157"/>
<evidence type="ECO:0000313" key="5">
    <source>
        <dbReference type="Proteomes" id="UP000011575"/>
    </source>
</evidence>
<gene>
    <name evidence="4" type="ORF">C461_03752</name>
</gene>
<dbReference type="InterPro" id="IPR011519">
    <property type="entry name" value="UnbV_ASPIC"/>
</dbReference>
<dbReference type="AlphaFoldDB" id="M0PF73"/>
<feature type="region of interest" description="Disordered" evidence="2">
    <location>
        <begin position="314"/>
        <end position="351"/>
    </location>
</feature>
<feature type="compositionally biased region" description="Basic and acidic residues" evidence="2">
    <location>
        <begin position="474"/>
        <end position="484"/>
    </location>
</feature>
<feature type="domain" description="ASPIC/UnbV" evidence="3">
    <location>
        <begin position="408"/>
        <end position="471"/>
    </location>
</feature>
<dbReference type="InterPro" id="IPR028994">
    <property type="entry name" value="Integrin_alpha_N"/>
</dbReference>
<dbReference type="EMBL" id="AOJI01000017">
    <property type="protein sequence ID" value="EMA68711.1"/>
    <property type="molecule type" value="Genomic_DNA"/>
</dbReference>
<dbReference type="InterPro" id="IPR013517">
    <property type="entry name" value="FG-GAP"/>
</dbReference>
<reference evidence="4 5" key="1">
    <citation type="journal article" date="2014" name="PLoS Genet.">
        <title>Phylogenetically driven sequencing of extremely halophilic archaea reveals strategies for static and dynamic osmo-response.</title>
        <authorList>
            <person name="Becker E.A."/>
            <person name="Seitzer P.M."/>
            <person name="Tritt A."/>
            <person name="Larsen D."/>
            <person name="Krusor M."/>
            <person name="Yao A.I."/>
            <person name="Wu D."/>
            <person name="Madern D."/>
            <person name="Eisen J.A."/>
            <person name="Darling A.E."/>
            <person name="Facciotti M.T."/>
        </authorList>
    </citation>
    <scope>NUCLEOTIDE SEQUENCE [LARGE SCALE GENOMIC DNA]</scope>
    <source>
        <strain evidence="4 5">JCM 13560</strain>
    </source>
</reference>
<comment type="caution">
    <text evidence="4">The sequence shown here is derived from an EMBL/GenBank/DDBJ whole genome shotgun (WGS) entry which is preliminary data.</text>
</comment>
<dbReference type="PANTHER" id="PTHR16026:SF0">
    <property type="entry name" value="CARTILAGE ACIDIC PROTEIN 1"/>
    <property type="match status" value="1"/>
</dbReference>
<dbReference type="Proteomes" id="UP000011575">
    <property type="component" value="Unassembled WGS sequence"/>
</dbReference>
<feature type="compositionally biased region" description="Low complexity" evidence="2">
    <location>
        <begin position="317"/>
        <end position="330"/>
    </location>
</feature>
<dbReference type="SUPFAM" id="SSF69318">
    <property type="entry name" value="Integrin alpha N-terminal domain"/>
    <property type="match status" value="1"/>
</dbReference>
<evidence type="ECO:0000256" key="1">
    <source>
        <dbReference type="ARBA" id="ARBA00022729"/>
    </source>
</evidence>
<proteinExistence type="predicted"/>
<evidence type="ECO:0000259" key="3">
    <source>
        <dbReference type="Pfam" id="PF07593"/>
    </source>
</evidence>
<feature type="region of interest" description="Disordered" evidence="2">
    <location>
        <begin position="471"/>
        <end position="499"/>
    </location>
</feature>
<dbReference type="InterPro" id="IPR027039">
    <property type="entry name" value="Crtac1"/>
</dbReference>
<keyword evidence="1" id="KW-0732">Signal</keyword>
<protein>
    <submittedName>
        <fullName evidence="4">ASPIC/UnbV domain protein</fullName>
    </submittedName>
</protein>
<dbReference type="Pfam" id="PF13517">
    <property type="entry name" value="FG-GAP_3"/>
    <property type="match status" value="1"/>
</dbReference>
<sequence>MFTERSDLLADADPVRGYGLAVTPGREGPLVFVAGYGEPNRLYARDGDRFVDTACGIVADGTRHGMGVCAADLDADGCEEVYVHNCANGVDGGGDPDLLLDRLEADRYRWTDVFALDVNAGRLDVRAGRSVTALDRLGTGRYGVAVSGYAAPLAFYELGDDGEITDMADAVGLEVAGGCRSLLAVPPCAGEVDLFAGVERGPNQLFRNEGGHYNPTDGAPELVDPTGDTRGAALVDEDGSFALAVGNEDAPNRLLRRAPDGEFTDVAPRSLREPGRVRTVVAADFDNDGRQELFYNALGERNRLFKRVDGDAERADGNTLAGTATGDTDGSSVGAAPRWRRFDPGDAAEPDGFGTGAVAADLDEDGVLELVVVHGEVAAQPVTVYKSDAAADAGWLRIRPTTRHGAPARGAVVRLETTAGVQRRTIDAGGGCLCQTEPVAHFGLGEADPLRVDVRWPDGRERTLADVCASTEIEIDHPSRRDAPPARSRPLQSDPTAGW</sequence>
<evidence type="ECO:0000256" key="2">
    <source>
        <dbReference type="SAM" id="MobiDB-lite"/>
    </source>
</evidence>
<dbReference type="STRING" id="1230454.C461_03752"/>
<keyword evidence="5" id="KW-1185">Reference proteome</keyword>
<name>M0PF73_9EURY</name>
<dbReference type="Pfam" id="PF07593">
    <property type="entry name" value="UnbV_ASPIC"/>
    <property type="match status" value="1"/>
</dbReference>
<dbReference type="RefSeq" id="WP_007998773.1">
    <property type="nucleotide sequence ID" value="NZ_AOJI01000017.1"/>
</dbReference>